<proteinExistence type="predicted"/>
<dbReference type="Proteomes" id="UP001642406">
    <property type="component" value="Unassembled WGS sequence"/>
</dbReference>
<dbReference type="PANTHER" id="PTHR33928:SF2">
    <property type="entry name" value="PECTATE LYASE SUPERFAMILY PROTEIN DOMAIN-CONTAINING PROTEIN-RELATED"/>
    <property type="match status" value="1"/>
</dbReference>
<dbReference type="InterPro" id="IPR024535">
    <property type="entry name" value="RHGA/B-epi-like_pectate_lyase"/>
</dbReference>
<feature type="domain" description="Rhamnogalacturonase A/B/Epimerase-like pectate lyase" evidence="1">
    <location>
        <begin position="456"/>
        <end position="516"/>
    </location>
</feature>
<comment type="caution">
    <text evidence="2">The sequence shown here is derived from an EMBL/GenBank/DDBJ whole genome shotgun (WGS) entry which is preliminary data.</text>
</comment>
<organism evidence="2 3">
    <name type="scientific">Sporothrix bragantina</name>
    <dbReference type="NCBI Taxonomy" id="671064"/>
    <lineage>
        <taxon>Eukaryota</taxon>
        <taxon>Fungi</taxon>
        <taxon>Dikarya</taxon>
        <taxon>Ascomycota</taxon>
        <taxon>Pezizomycotina</taxon>
        <taxon>Sordariomycetes</taxon>
        <taxon>Sordariomycetidae</taxon>
        <taxon>Ophiostomatales</taxon>
        <taxon>Ophiostomataceae</taxon>
        <taxon>Sporothrix</taxon>
    </lineage>
</organism>
<dbReference type="SUPFAM" id="SSF51695">
    <property type="entry name" value="PLC-like phosphodiesterases"/>
    <property type="match status" value="1"/>
</dbReference>
<dbReference type="CDD" id="cd23668">
    <property type="entry name" value="GH55_beta13glucanase-like"/>
    <property type="match status" value="1"/>
</dbReference>
<reference evidence="2 3" key="1">
    <citation type="submission" date="2024-01" db="EMBL/GenBank/DDBJ databases">
        <authorList>
            <person name="Allen C."/>
            <person name="Tagirdzhanova G."/>
        </authorList>
    </citation>
    <scope>NUCLEOTIDE SEQUENCE [LARGE SCALE GENOMIC DNA]</scope>
</reference>
<dbReference type="EMBL" id="CAWUHC010000028">
    <property type="protein sequence ID" value="CAK7219716.1"/>
    <property type="molecule type" value="Genomic_DNA"/>
</dbReference>
<dbReference type="InterPro" id="IPR017946">
    <property type="entry name" value="PLC-like_Pdiesterase_TIM-brl"/>
</dbReference>
<evidence type="ECO:0000259" key="1">
    <source>
        <dbReference type="Pfam" id="PF12708"/>
    </source>
</evidence>
<dbReference type="Pfam" id="PF12708">
    <property type="entry name" value="Pect-lyase_RHGA_epim"/>
    <property type="match status" value="2"/>
</dbReference>
<keyword evidence="3" id="KW-1185">Reference proteome</keyword>
<dbReference type="InterPro" id="IPR011050">
    <property type="entry name" value="Pectin_lyase_fold/virulence"/>
</dbReference>
<protein>
    <recommendedName>
        <fullName evidence="1">Rhamnogalacturonase A/B/Epimerase-like pectate lyase domain-containing protein</fullName>
    </recommendedName>
</protein>
<dbReference type="Gene3D" id="2.160.20.10">
    <property type="entry name" value="Single-stranded right-handed beta-helix, Pectin lyase-like"/>
    <property type="match status" value="2"/>
</dbReference>
<dbReference type="PANTHER" id="PTHR33928">
    <property type="entry name" value="POLYGALACTURONASE QRT3"/>
    <property type="match status" value="1"/>
</dbReference>
<feature type="domain" description="Rhamnogalacturonase A/B/Epimerase-like pectate lyase" evidence="1">
    <location>
        <begin position="97"/>
        <end position="326"/>
    </location>
</feature>
<dbReference type="InterPro" id="IPR039279">
    <property type="entry name" value="QRT3-like"/>
</dbReference>
<evidence type="ECO:0000313" key="3">
    <source>
        <dbReference type="Proteomes" id="UP001642406"/>
    </source>
</evidence>
<dbReference type="SUPFAM" id="SSF51126">
    <property type="entry name" value="Pectin lyase-like"/>
    <property type="match status" value="2"/>
</dbReference>
<dbReference type="Gene3D" id="3.20.20.190">
    <property type="entry name" value="Phosphatidylinositol (PI) phosphodiesterase"/>
    <property type="match status" value="1"/>
</dbReference>
<evidence type="ECO:0000313" key="2">
    <source>
        <dbReference type="EMBL" id="CAK7219716.1"/>
    </source>
</evidence>
<sequence>MTLLNKARLDKPARNRYTLRPDTVVNKRTSQVDATPPLLNITAEIAAAAALLAEVEASGQPDAAVPVIAPRAGRFWMEDFQRKGTVPWGDDPNYKVFRNVVTDYGADNTGKKDATAAIQKAIDDGKRCGEKCNGSSTKNAIVYFPAGTYLVSSTIKVYFGTQIIGDANNWPMIKAPASFVGLGVLSTDVYVSNGGSGPDGLSLEWYINTARFYSQIRNLRIDITSTNKNAHICALHYQVAQATSIQNVELIANSSNTQRGMFSENGSGGVMSDITFTGGSVGFYGGNQQFSTMRLKFNGCKTAVQLLWDWGWVWKSTTVNNVDVGFRLMSDDGTGSISSVSFIDSTFSNVKTSAIVVNPLSQTPGNGSTGIILDNVNLGGSIVDSTGKTLLSAGYYKNWVIGPTYEKGDRTWQAGKSLEYTREVTLLGASTDGLQVAPYFERPRSQYEDRSAGDFVHLKDGGAKGDGTTDDTAAVQSVLNAHASGDKIIFVDAGTYILTDTVTVPKDAKIVGETWSQFAASGSKFSDAANPRVMLKIGNENDVGTVEMQDLLLTTKGGTAGVVLMEFNVKAATPGAAAVWDVHARVGGATGTELTPKECPASTSGTDSDSCKAASLLLHITPHASGYFDNMWLWVADHLIDDPDTGSATNDMTQLSVYSARGMLVESTSATWLYGTAAEHNVYYQYNFHNAQNIFTTMIQSESPYYQPTPKPPAPFDKVVGKFPGDPGYGCKGGDFDGCDESWAVIMEGSQNIHIGGAGTYSWFSTYSQDCIDTHTCQKTLWYINGNHDNNRLQHIIGIGAKNVLVADGKAVLATDNLASKDHPSQAHISIFDVPSTGPAPKTPTTDNSGSCNAKYSTFDGAANMGTGIDFNWAYLDQRIMPIKAEFFITIVNLTPYKFVKTSMHKCQLDVFNFTDVPSGRALQARVVYSGAVGSSVDDNAEVYFRLDGTDKTFQVRASTHIPDTHPYRTIFDLTGMGLGQREYKNPYETSSITLVITGSESYGYVTSLNFQPLNWMHGLYDVIKDRQLRHVVMPGSHDAGMTTISPPSVLQGGIASNTQTQGLTIYDQLRVGSRYFDMRIVRINEDGDFYAAHYAEEMALSVSGASGAKLSDMIDQVNRFTAENPGEIIIWAMRYLITIQHGVGGDQWNNSVTSEFFDTLERINNRCPDLDTIASFSQEPARTFLDANGGKGCVLLLTAHEHFWDNVTSDRPSAGIYDDGRLHRDDYWSKADNTVDNSFLQINHTQGISRGDKLNDTLDPFCIMQWQCTPNIVDSSLYGLDRVAVLSSNPALYWYGVNGMSPQHFPTVILEDYIGMLLVANGVTNEDITSFPAQLGAELQTLVIGLNLYMVSQNCNVAKSNPLVGNSSNKPSKRSAATAFRGVIYANGTVDDNPPPGFHLDQVNDCRDPSK</sequence>
<gene>
    <name evidence="2" type="ORF">SBRCBS47491_003942</name>
</gene>
<dbReference type="InterPro" id="IPR012334">
    <property type="entry name" value="Pectin_lyas_fold"/>
</dbReference>
<name>A0ABP0BJM4_9PEZI</name>
<accession>A0ABP0BJM4</accession>